<proteinExistence type="inferred from homology"/>
<keyword evidence="9 11" id="KW-0057">Aromatic amino acid biosynthesis</keyword>
<feature type="binding site" evidence="11">
    <location>
        <begin position="296"/>
        <end position="300"/>
    </location>
    <ligand>
        <name>FMN</name>
        <dbReference type="ChEBI" id="CHEBI:58210"/>
    </ligand>
</feature>
<dbReference type="GO" id="GO:0008652">
    <property type="term" value="P:amino acid biosynthetic process"/>
    <property type="evidence" value="ECO:0007669"/>
    <property type="project" value="UniProtKB-KW"/>
</dbReference>
<keyword evidence="14" id="KW-1185">Reference proteome</keyword>
<keyword evidence="10 11" id="KW-0456">Lyase</keyword>
<comment type="catalytic activity">
    <reaction evidence="11 12">
        <text>5-O-(1-carboxyvinyl)-3-phosphoshikimate = chorismate + phosphate</text>
        <dbReference type="Rhea" id="RHEA:21020"/>
        <dbReference type="ChEBI" id="CHEBI:29748"/>
        <dbReference type="ChEBI" id="CHEBI:43474"/>
        <dbReference type="ChEBI" id="CHEBI:57701"/>
        <dbReference type="EC" id="4.2.3.5"/>
    </reaction>
</comment>
<dbReference type="PROSITE" id="PS00789">
    <property type="entry name" value="CHORISMATE_SYNTHASE_3"/>
    <property type="match status" value="1"/>
</dbReference>
<evidence type="ECO:0000256" key="3">
    <source>
        <dbReference type="ARBA" id="ARBA00013036"/>
    </source>
</evidence>
<dbReference type="AlphaFoldDB" id="A0A1Y3GCG0"/>
<dbReference type="PANTHER" id="PTHR21085">
    <property type="entry name" value="CHORISMATE SYNTHASE"/>
    <property type="match status" value="1"/>
</dbReference>
<dbReference type="SUPFAM" id="SSF103263">
    <property type="entry name" value="Chorismate synthase, AroC"/>
    <property type="match status" value="1"/>
</dbReference>
<keyword evidence="7 11" id="KW-0274">FAD</keyword>
<accession>A0A1Y3GCG0</accession>
<keyword evidence="4 11" id="KW-0028">Amino-acid biosynthesis</keyword>
<dbReference type="NCBIfam" id="NF003793">
    <property type="entry name" value="PRK05382.1"/>
    <property type="match status" value="1"/>
</dbReference>
<evidence type="ECO:0000256" key="6">
    <source>
        <dbReference type="ARBA" id="ARBA00022643"/>
    </source>
</evidence>
<feature type="binding site" evidence="11">
    <location>
        <begin position="122"/>
        <end position="124"/>
    </location>
    <ligand>
        <name>FMN</name>
        <dbReference type="ChEBI" id="CHEBI:58210"/>
    </ligand>
</feature>
<sequence length="362" mass="39045">MSNSFGNLFSVTTFGESHGGSVGAVVDGCPAGLELSKEDIQSELDRRRPGQSDVSTTRDEKDLVKILSGVFKGKTIGTPIGMLVENRDVDSSKYSRFEIRPGHADLTYELKYGFRDFRGGGRSSGRETVGRVCGGAIAKKILDLIDIEIYGHVKKVGRVESNPTYSQIKSFTEENPVRCADPDKAIEMEEEILKTQKMGDSVGGIVEVIVEGIPAGIGEPVYKKLESELARAVMSVGAVKGFEVGAGFKVADMKGSMSNDPIKIINNQIELEGNNSGGVLGGISTGMPVVFRAAIKPTPSINKKQKTINLKEMKDIEIEIEGRHDPCICPRVVPVLESMAAIVITDLSMQAGKLPLDKIQKE</sequence>
<comment type="function">
    <text evidence="11">Catalyzes the anti-1,4-elimination of the C-3 phosphate and the C-6 proR hydrogen from 5-enolpyruvylshikimate-3-phosphate (EPSP) to yield chorismate, which is the branch point compound that serves as the starting substrate for the three terminal pathways of aromatic amino acid biosynthesis. This reaction introduces a second double bond into the aromatic ring system.</text>
</comment>
<dbReference type="UniPathway" id="UPA00053">
    <property type="reaction ID" value="UER00090"/>
</dbReference>
<keyword evidence="8 11" id="KW-0521">NADP</keyword>
<evidence type="ECO:0000256" key="1">
    <source>
        <dbReference type="ARBA" id="ARBA00005044"/>
    </source>
</evidence>
<dbReference type="InterPro" id="IPR035904">
    <property type="entry name" value="Chorismate_synth_AroC_sf"/>
</dbReference>
<dbReference type="GO" id="GO:0009423">
    <property type="term" value="P:chorismate biosynthetic process"/>
    <property type="evidence" value="ECO:0007669"/>
    <property type="project" value="UniProtKB-UniRule"/>
</dbReference>
<dbReference type="Pfam" id="PF01264">
    <property type="entry name" value="Chorismate_synt"/>
    <property type="match status" value="1"/>
</dbReference>
<dbReference type="InterPro" id="IPR020541">
    <property type="entry name" value="Chorismate_synthase_CS"/>
</dbReference>
<evidence type="ECO:0000256" key="2">
    <source>
        <dbReference type="ARBA" id="ARBA00008014"/>
    </source>
</evidence>
<dbReference type="FunFam" id="3.60.150.10:FF:000002">
    <property type="entry name" value="Chorismate synthase"/>
    <property type="match status" value="1"/>
</dbReference>
<evidence type="ECO:0000256" key="5">
    <source>
        <dbReference type="ARBA" id="ARBA00022630"/>
    </source>
</evidence>
<comment type="cofactor">
    <cofactor evidence="11 12">
        <name>FMNH2</name>
        <dbReference type="ChEBI" id="CHEBI:57618"/>
    </cofactor>
    <text evidence="11 12">Reduced FMN (FMNH(2)).</text>
</comment>
<dbReference type="PROSITE" id="PS00788">
    <property type="entry name" value="CHORISMATE_SYNTHASE_2"/>
    <property type="match status" value="1"/>
</dbReference>
<feature type="binding site" evidence="11">
    <location>
        <position position="47"/>
    </location>
    <ligand>
        <name>NADP(+)</name>
        <dbReference type="ChEBI" id="CHEBI:58349"/>
    </ligand>
</feature>
<dbReference type="RefSeq" id="WP_201721268.1">
    <property type="nucleotide sequence ID" value="NZ_MRZU01000003.1"/>
</dbReference>
<dbReference type="InterPro" id="IPR000453">
    <property type="entry name" value="Chorismate_synth"/>
</dbReference>
<dbReference type="PANTHER" id="PTHR21085:SF0">
    <property type="entry name" value="CHORISMATE SYNTHASE"/>
    <property type="match status" value="1"/>
</dbReference>
<reference evidence="13 14" key="1">
    <citation type="submission" date="2016-12" db="EMBL/GenBank/DDBJ databases">
        <title>Discovery of methanogenic haloarchaea.</title>
        <authorList>
            <person name="Sorokin D.Y."/>
            <person name="Makarova K.S."/>
            <person name="Abbas B."/>
            <person name="Ferrer M."/>
            <person name="Golyshin P.N."/>
        </authorList>
    </citation>
    <scope>NUCLEOTIDE SEQUENCE [LARGE SCALE GENOMIC DNA]</scope>
    <source>
        <strain evidence="13">AMET1</strain>
    </source>
</reference>
<dbReference type="OrthoDB" id="33049at2157"/>
<name>A0A1Y3GCG0_9EURY</name>
<dbReference type="Gene3D" id="3.60.150.10">
    <property type="entry name" value="Chorismate synthase AroC"/>
    <property type="match status" value="1"/>
</dbReference>
<feature type="binding site" evidence="11">
    <location>
        <position position="323"/>
    </location>
    <ligand>
        <name>FMN</name>
        <dbReference type="ChEBI" id="CHEBI:58210"/>
    </ligand>
</feature>
<dbReference type="GO" id="GO:0004107">
    <property type="term" value="F:chorismate synthase activity"/>
    <property type="evidence" value="ECO:0007669"/>
    <property type="project" value="UniProtKB-UniRule"/>
</dbReference>
<evidence type="ECO:0000256" key="9">
    <source>
        <dbReference type="ARBA" id="ARBA00023141"/>
    </source>
</evidence>
<dbReference type="HAMAP" id="MF_00300">
    <property type="entry name" value="Chorismate_synth"/>
    <property type="match status" value="1"/>
</dbReference>
<comment type="pathway">
    <text evidence="1 11 12">Metabolic intermediate biosynthesis; chorismate biosynthesis; chorismate from D-erythrose 4-phosphate and phosphoenolpyruvate: step 7/7.</text>
</comment>
<evidence type="ECO:0000313" key="13">
    <source>
        <dbReference type="EMBL" id="OUJ19142.1"/>
    </source>
</evidence>
<feature type="binding site" evidence="11">
    <location>
        <position position="281"/>
    </location>
    <ligand>
        <name>FMN</name>
        <dbReference type="ChEBI" id="CHEBI:58210"/>
    </ligand>
</feature>
<keyword evidence="6 11" id="KW-0288">FMN</keyword>
<dbReference type="GO" id="GO:0009073">
    <property type="term" value="P:aromatic amino acid family biosynthetic process"/>
    <property type="evidence" value="ECO:0007669"/>
    <property type="project" value="UniProtKB-KW"/>
</dbReference>
<evidence type="ECO:0000256" key="10">
    <source>
        <dbReference type="ARBA" id="ARBA00023239"/>
    </source>
</evidence>
<dbReference type="EMBL" id="MRZU01000003">
    <property type="protein sequence ID" value="OUJ19142.1"/>
    <property type="molecule type" value="Genomic_DNA"/>
</dbReference>
<comment type="caution">
    <text evidence="11">Lacks conserved residue(s) required for the propagation of feature annotation.</text>
</comment>
<comment type="caution">
    <text evidence="13">The sequence shown here is derived from an EMBL/GenBank/DDBJ whole genome shotgun (WGS) entry which is preliminary data.</text>
</comment>
<evidence type="ECO:0000256" key="11">
    <source>
        <dbReference type="HAMAP-Rule" id="MF_00300"/>
    </source>
</evidence>
<evidence type="ECO:0000313" key="14">
    <source>
        <dbReference type="Proteomes" id="UP000195137"/>
    </source>
</evidence>
<dbReference type="NCBIfam" id="TIGR00033">
    <property type="entry name" value="aroC"/>
    <property type="match status" value="1"/>
</dbReference>
<dbReference type="CDD" id="cd07304">
    <property type="entry name" value="Chorismate_synthase"/>
    <property type="match status" value="1"/>
</dbReference>
<comment type="similarity">
    <text evidence="2 11 12">Belongs to the chorismate synthase family.</text>
</comment>
<dbReference type="PROSITE" id="PS00787">
    <property type="entry name" value="CHORISMATE_SYNTHASE_1"/>
    <property type="match status" value="1"/>
</dbReference>
<evidence type="ECO:0000256" key="8">
    <source>
        <dbReference type="ARBA" id="ARBA00022857"/>
    </source>
</evidence>
<dbReference type="EC" id="4.2.3.5" evidence="3 11"/>
<protein>
    <recommendedName>
        <fullName evidence="3 11">Chorismate synthase</fullName>
        <shortName evidence="11">CS</shortName>
        <ecNumber evidence="3 11">4.2.3.5</ecNumber>
    </recommendedName>
    <alternativeName>
        <fullName evidence="11">5-enolpyruvylshikimate-3-phosphate phospholyase</fullName>
    </alternativeName>
</protein>
<evidence type="ECO:0000256" key="7">
    <source>
        <dbReference type="ARBA" id="ARBA00022827"/>
    </source>
</evidence>
<evidence type="ECO:0000256" key="12">
    <source>
        <dbReference type="RuleBase" id="RU000605"/>
    </source>
</evidence>
<evidence type="ECO:0000256" key="4">
    <source>
        <dbReference type="ARBA" id="ARBA00022605"/>
    </source>
</evidence>
<dbReference type="Proteomes" id="UP000195137">
    <property type="component" value="Unassembled WGS sequence"/>
</dbReference>
<gene>
    <name evidence="11" type="primary">aroC</name>
    <name evidence="13" type="ORF">AMET1_0794</name>
</gene>
<organism evidence="13 14">
    <name type="scientific">Methanonatronarchaeum thermophilum</name>
    <dbReference type="NCBI Taxonomy" id="1927129"/>
    <lineage>
        <taxon>Archaea</taxon>
        <taxon>Methanobacteriati</taxon>
        <taxon>Methanobacteriota</taxon>
        <taxon>Methanonatronarchaeia</taxon>
        <taxon>Methanonatronarchaeales</taxon>
        <taxon>Methanonatronarchaeaceae</taxon>
        <taxon>Methanonatronarchaeum</taxon>
    </lineage>
</organism>
<keyword evidence="5 11" id="KW-0285">Flavoprotein</keyword>
<dbReference type="PIRSF" id="PIRSF001456">
    <property type="entry name" value="Chorismate_synth"/>
    <property type="match status" value="1"/>
</dbReference>
<dbReference type="GO" id="GO:0010181">
    <property type="term" value="F:FMN binding"/>
    <property type="evidence" value="ECO:0007669"/>
    <property type="project" value="TreeGrafter"/>
</dbReference>
<dbReference type="GO" id="GO:0005829">
    <property type="term" value="C:cytosol"/>
    <property type="evidence" value="ECO:0007669"/>
    <property type="project" value="TreeGrafter"/>
</dbReference>